<comment type="caution">
    <text evidence="6">The sequence shown here is derived from an EMBL/GenBank/DDBJ whole genome shotgun (WGS) entry which is preliminary data.</text>
</comment>
<keyword evidence="3" id="KW-0962">Peroxisome biogenesis</keyword>
<comment type="subunit">
    <text evidence="1">Interacts with PEX19.</text>
</comment>
<name>A0A7D9I286_PARCT</name>
<dbReference type="InterPro" id="IPR006966">
    <property type="entry name" value="Peroxin-3"/>
</dbReference>
<evidence type="ECO:0000256" key="5">
    <source>
        <dbReference type="ARBA" id="ARBA00029630"/>
    </source>
</evidence>
<dbReference type="PANTHER" id="PTHR28080:SF1">
    <property type="entry name" value="PEROXISOMAL BIOGENESIS FACTOR 3"/>
    <property type="match status" value="1"/>
</dbReference>
<evidence type="ECO:0000313" key="7">
    <source>
        <dbReference type="Proteomes" id="UP001152795"/>
    </source>
</evidence>
<proteinExistence type="predicted"/>
<dbReference type="Proteomes" id="UP001152795">
    <property type="component" value="Unassembled WGS sequence"/>
</dbReference>
<protein>
    <recommendedName>
        <fullName evidence="2">Peroxisomal biogenesis factor 3</fullName>
    </recommendedName>
    <alternativeName>
        <fullName evidence="5">Peroxisomal assembly protein PEX3</fullName>
    </alternativeName>
</protein>
<dbReference type="Pfam" id="PF04882">
    <property type="entry name" value="Peroxin-3"/>
    <property type="match status" value="1"/>
</dbReference>
<gene>
    <name evidence="6" type="ORF">PACLA_8A036185</name>
</gene>
<evidence type="ECO:0000256" key="4">
    <source>
        <dbReference type="ARBA" id="ARBA00025338"/>
    </source>
</evidence>
<comment type="function">
    <text evidence="4">Involved in peroxisome biosynthesis and integrity. Assembles membrane vesicles before the matrix proteins are translocated. As a docking factor for PEX19, is necessary for the import of peroxisomal membrane proteins in the peroxisomes.</text>
</comment>
<evidence type="ECO:0000256" key="1">
    <source>
        <dbReference type="ARBA" id="ARBA00011494"/>
    </source>
</evidence>
<sequence length="374" mass="41964">MFSSLRGFFERHRRKIVITGALLGGAYALGKLAHWKLSDWYETQQVEFLAQSKKQLHFDGNQKTCNTTFYSLLPGLQDAIFELVDSEAITEKLKNKPSDKLLLWEQLKILSFTRTVTAIYASSLLAVFLRVQLNLLGGYMYLDVEGVADEGTSATPEESRRVYMSDPTQKKYLGIVRYFLEAGVKDLVGVVQNVVEGVLGSVSLKQKLSYHDIKRMLGQIRQCLKFSSPEQLIEGSTTSQLKISSIVLPKDSLSETDVIFSQLLNETADILESEDFQVVFNTCLDVGFMFVMKQIKSSFIVDQQDTPPDMICSIEDGLCSIHLPLAKICPIVNGKATEVFSEDKNDYLHDVVSLECVKSFAANIYEAFSSKPRV</sequence>
<dbReference type="OrthoDB" id="45930at2759"/>
<dbReference type="GO" id="GO:0005778">
    <property type="term" value="C:peroxisomal membrane"/>
    <property type="evidence" value="ECO:0007669"/>
    <property type="project" value="InterPro"/>
</dbReference>
<evidence type="ECO:0000256" key="2">
    <source>
        <dbReference type="ARBA" id="ARBA00014294"/>
    </source>
</evidence>
<dbReference type="EMBL" id="CACRXK020003105">
    <property type="protein sequence ID" value="CAB3997463.1"/>
    <property type="molecule type" value="Genomic_DNA"/>
</dbReference>
<evidence type="ECO:0000256" key="3">
    <source>
        <dbReference type="ARBA" id="ARBA00022593"/>
    </source>
</evidence>
<evidence type="ECO:0000313" key="6">
    <source>
        <dbReference type="EMBL" id="CAB3997463.1"/>
    </source>
</evidence>
<dbReference type="GO" id="GO:0030674">
    <property type="term" value="F:protein-macromolecule adaptor activity"/>
    <property type="evidence" value="ECO:0007669"/>
    <property type="project" value="TreeGrafter"/>
</dbReference>
<dbReference type="GO" id="GO:0045046">
    <property type="term" value="P:protein import into peroxisome membrane"/>
    <property type="evidence" value="ECO:0007669"/>
    <property type="project" value="TreeGrafter"/>
</dbReference>
<accession>A0A7D9I286</accession>
<dbReference type="AlphaFoldDB" id="A0A7D9I286"/>
<dbReference type="PANTHER" id="PTHR28080">
    <property type="entry name" value="PEROXISOMAL BIOGENESIS FACTOR 3"/>
    <property type="match status" value="1"/>
</dbReference>
<organism evidence="6 7">
    <name type="scientific">Paramuricea clavata</name>
    <name type="common">Red gorgonian</name>
    <name type="synonym">Violescent sea-whip</name>
    <dbReference type="NCBI Taxonomy" id="317549"/>
    <lineage>
        <taxon>Eukaryota</taxon>
        <taxon>Metazoa</taxon>
        <taxon>Cnidaria</taxon>
        <taxon>Anthozoa</taxon>
        <taxon>Octocorallia</taxon>
        <taxon>Malacalcyonacea</taxon>
        <taxon>Plexauridae</taxon>
        <taxon>Paramuricea</taxon>
    </lineage>
</organism>
<reference evidence="6" key="1">
    <citation type="submission" date="2020-04" db="EMBL/GenBank/DDBJ databases">
        <authorList>
            <person name="Alioto T."/>
            <person name="Alioto T."/>
            <person name="Gomez Garrido J."/>
        </authorList>
    </citation>
    <scope>NUCLEOTIDE SEQUENCE</scope>
    <source>
        <strain evidence="6">A484AB</strain>
    </source>
</reference>
<keyword evidence="7" id="KW-1185">Reference proteome</keyword>